<organism evidence="1 2">
    <name type="scientific">Lactuca virosa</name>
    <dbReference type="NCBI Taxonomy" id="75947"/>
    <lineage>
        <taxon>Eukaryota</taxon>
        <taxon>Viridiplantae</taxon>
        <taxon>Streptophyta</taxon>
        <taxon>Embryophyta</taxon>
        <taxon>Tracheophyta</taxon>
        <taxon>Spermatophyta</taxon>
        <taxon>Magnoliopsida</taxon>
        <taxon>eudicotyledons</taxon>
        <taxon>Gunneridae</taxon>
        <taxon>Pentapetalae</taxon>
        <taxon>asterids</taxon>
        <taxon>campanulids</taxon>
        <taxon>Asterales</taxon>
        <taxon>Asteraceae</taxon>
        <taxon>Cichorioideae</taxon>
        <taxon>Cichorieae</taxon>
        <taxon>Lactucinae</taxon>
        <taxon>Lactuca</taxon>
    </lineage>
</organism>
<comment type="caution">
    <text evidence="1">The sequence shown here is derived from an EMBL/GenBank/DDBJ whole genome shotgun (WGS) entry which is preliminary data.</text>
</comment>
<dbReference type="AlphaFoldDB" id="A0AAU9NJN2"/>
<protein>
    <submittedName>
        <fullName evidence="1">Uncharacterized protein</fullName>
    </submittedName>
</protein>
<gene>
    <name evidence="1" type="ORF">LVIROSA_LOCUS24214</name>
</gene>
<proteinExistence type="predicted"/>
<name>A0AAU9NJN2_9ASTR</name>
<sequence length="93" mass="11478">MQEFFFIFSGGDEGRQIFPNLFRWSFDDFEEGSKNGKTKICRVIWELGFSKRKPPQIWKNKYEKMYELVHHRPTRVRETQTRRGFEILWLKSW</sequence>
<keyword evidence="2" id="KW-1185">Reference proteome</keyword>
<accession>A0AAU9NJN2</accession>
<reference evidence="1 2" key="1">
    <citation type="submission" date="2022-01" db="EMBL/GenBank/DDBJ databases">
        <authorList>
            <person name="Xiong W."/>
            <person name="Schranz E."/>
        </authorList>
    </citation>
    <scope>NUCLEOTIDE SEQUENCE [LARGE SCALE GENOMIC DNA]</scope>
</reference>
<dbReference type="EMBL" id="CAKMRJ010004445">
    <property type="protein sequence ID" value="CAH1437925.1"/>
    <property type="molecule type" value="Genomic_DNA"/>
</dbReference>
<dbReference type="Proteomes" id="UP001157418">
    <property type="component" value="Unassembled WGS sequence"/>
</dbReference>
<evidence type="ECO:0000313" key="2">
    <source>
        <dbReference type="Proteomes" id="UP001157418"/>
    </source>
</evidence>
<evidence type="ECO:0000313" key="1">
    <source>
        <dbReference type="EMBL" id="CAH1437925.1"/>
    </source>
</evidence>